<keyword evidence="3" id="KW-1185">Reference proteome</keyword>
<evidence type="ECO:0000313" key="3">
    <source>
        <dbReference type="Proteomes" id="UP000295777"/>
    </source>
</evidence>
<feature type="domain" description="TniQ" evidence="1">
    <location>
        <begin position="7"/>
        <end position="123"/>
    </location>
</feature>
<sequence length="353" mass="42840">MAVKNFTIPSSFLNLYFGNYQSVFNGDFDWNREDFVKALSQRVGFKKERVWNLTLKSYEGYLFEAQKKFNSNKPFINPVGFRGGRNRRHGLRFCPYCLREEEYFRKEWRLTFSTACVKHKVFLLDRCPECGEPLTIQKWKPDKFHFHCWKCGFEFMNAKAEEVPKESKGIEAIRLLYEILKKGYFEFEDRVYYSIAYFKVLEHFTKVVYNWQKRNWGSIRIEEENIGVRLDKKKKRLYYDAPIKVQYILFTVITDILSSKENLEKFIVDNKLKKTELTRDFRDYPFWYKKFVDKYSDKGYAPTLREIEEAVKYLRKRGLKINWINLRKITGRFLDSRKRRDVNFFFDEKQIQG</sequence>
<name>A0A4R1GB19_9BACT</name>
<dbReference type="EMBL" id="SMFV01000004">
    <property type="protein sequence ID" value="TCK03840.1"/>
    <property type="molecule type" value="Genomic_DNA"/>
</dbReference>
<comment type="caution">
    <text evidence="2">The sequence shown here is derived from an EMBL/GenBank/DDBJ whole genome shotgun (WGS) entry which is preliminary data.</text>
</comment>
<dbReference type="AlphaFoldDB" id="A0A4R1GB19"/>
<organism evidence="2 3">
    <name type="scientific">Phorcysia thermohydrogeniphila</name>
    <dbReference type="NCBI Taxonomy" id="936138"/>
    <lineage>
        <taxon>Bacteria</taxon>
        <taxon>Pseudomonadati</taxon>
        <taxon>Aquificota</taxon>
        <taxon>Aquificia</taxon>
        <taxon>Desulfurobacteriales</taxon>
        <taxon>Desulfurobacteriaceae</taxon>
        <taxon>Phorcysia</taxon>
    </lineage>
</organism>
<protein>
    <submittedName>
        <fullName evidence="2">TniQ protein</fullName>
    </submittedName>
</protein>
<gene>
    <name evidence="2" type="ORF">CLV27_1153</name>
</gene>
<evidence type="ECO:0000259" key="1">
    <source>
        <dbReference type="Pfam" id="PF06527"/>
    </source>
</evidence>
<dbReference type="Pfam" id="PF06527">
    <property type="entry name" value="TniQ"/>
    <property type="match status" value="1"/>
</dbReference>
<evidence type="ECO:0000313" key="2">
    <source>
        <dbReference type="EMBL" id="TCK03840.1"/>
    </source>
</evidence>
<dbReference type="InterPro" id="IPR009492">
    <property type="entry name" value="TniQ"/>
</dbReference>
<reference evidence="2 3" key="1">
    <citation type="submission" date="2019-03" db="EMBL/GenBank/DDBJ databases">
        <title>Genomic Encyclopedia of Archaeal and Bacterial Type Strains, Phase II (KMG-II): from individual species to whole genera.</title>
        <authorList>
            <person name="Goeker M."/>
        </authorList>
    </citation>
    <scope>NUCLEOTIDE SEQUENCE [LARGE SCALE GENOMIC DNA]</scope>
    <source>
        <strain evidence="2 3">DSM 24425</strain>
    </source>
</reference>
<dbReference type="Proteomes" id="UP000295777">
    <property type="component" value="Unassembled WGS sequence"/>
</dbReference>
<accession>A0A4R1GB19</accession>
<proteinExistence type="predicted"/>